<evidence type="ECO:0000259" key="3">
    <source>
        <dbReference type="PROSITE" id="PS51186"/>
    </source>
</evidence>
<comment type="caution">
    <text evidence="4">The sequence shown here is derived from an EMBL/GenBank/DDBJ whole genome shotgun (WGS) entry which is preliminary data.</text>
</comment>
<keyword evidence="5" id="KW-1185">Reference proteome</keyword>
<dbReference type="SUPFAM" id="SSF55729">
    <property type="entry name" value="Acyl-CoA N-acyltransferases (Nat)"/>
    <property type="match status" value="2"/>
</dbReference>
<dbReference type="EMBL" id="LJSN01000002">
    <property type="protein sequence ID" value="PNE41598.1"/>
    <property type="molecule type" value="Genomic_DNA"/>
</dbReference>
<keyword evidence="2" id="KW-0012">Acyltransferase</keyword>
<organism evidence="4 5">
    <name type="scientific">Streptomyces noursei</name>
    <name type="common">Streptomyces albulus</name>
    <dbReference type="NCBI Taxonomy" id="1971"/>
    <lineage>
        <taxon>Bacteria</taxon>
        <taxon>Bacillati</taxon>
        <taxon>Actinomycetota</taxon>
        <taxon>Actinomycetes</taxon>
        <taxon>Kitasatosporales</taxon>
        <taxon>Streptomycetaceae</taxon>
        <taxon>Streptomyces</taxon>
    </lineage>
</organism>
<accession>A0A2N8PKQ8</accession>
<dbReference type="Pfam" id="PF00583">
    <property type="entry name" value="Acetyltransf_1"/>
    <property type="match status" value="2"/>
</dbReference>
<dbReference type="InterPro" id="IPR000182">
    <property type="entry name" value="GNAT_dom"/>
</dbReference>
<evidence type="ECO:0000313" key="5">
    <source>
        <dbReference type="Proteomes" id="UP000236047"/>
    </source>
</evidence>
<evidence type="ECO:0000256" key="1">
    <source>
        <dbReference type="ARBA" id="ARBA00022679"/>
    </source>
</evidence>
<dbReference type="PANTHER" id="PTHR43877:SF1">
    <property type="entry name" value="ACETYLTRANSFERASE"/>
    <property type="match status" value="1"/>
</dbReference>
<dbReference type="AlphaFoldDB" id="A0A2N8PKQ8"/>
<dbReference type="PROSITE" id="PS51186">
    <property type="entry name" value="GNAT"/>
    <property type="match status" value="2"/>
</dbReference>
<dbReference type="GO" id="GO:0016747">
    <property type="term" value="F:acyltransferase activity, transferring groups other than amino-acyl groups"/>
    <property type="evidence" value="ECO:0007669"/>
    <property type="project" value="InterPro"/>
</dbReference>
<name>A0A2N8PKQ8_STRNR</name>
<dbReference type="RefSeq" id="WP_102923761.1">
    <property type="nucleotide sequence ID" value="NZ_LJSN01000002.1"/>
</dbReference>
<evidence type="ECO:0000313" key="4">
    <source>
        <dbReference type="EMBL" id="PNE41598.1"/>
    </source>
</evidence>
<dbReference type="Gene3D" id="3.40.630.30">
    <property type="match status" value="1"/>
</dbReference>
<dbReference type="PANTHER" id="PTHR43877">
    <property type="entry name" value="AMINOALKYLPHOSPHONATE N-ACETYLTRANSFERASE-RELATED-RELATED"/>
    <property type="match status" value="1"/>
</dbReference>
<dbReference type="InterPro" id="IPR016181">
    <property type="entry name" value="Acyl_CoA_acyltransferase"/>
</dbReference>
<dbReference type="Proteomes" id="UP000236047">
    <property type="component" value="Unassembled WGS sequence"/>
</dbReference>
<dbReference type="InterPro" id="IPR050832">
    <property type="entry name" value="Bact_Acetyltransf"/>
</dbReference>
<reference evidence="5" key="1">
    <citation type="submission" date="2015-09" db="EMBL/GenBank/DDBJ databases">
        <authorList>
            <person name="Graham D.E."/>
            <person name="Mahan K.M."/>
            <person name="Klingeman D.M."/>
            <person name="Fida T."/>
            <person name="Giannone R.J."/>
            <person name="Hettich R.L."/>
            <person name="Parry R.J."/>
            <person name="Spain J.C."/>
        </authorList>
    </citation>
    <scope>NUCLEOTIDE SEQUENCE [LARGE SCALE GENOMIC DNA]</scope>
    <source>
        <strain evidence="5">JCM 4701</strain>
    </source>
</reference>
<keyword evidence="1 4" id="KW-0808">Transferase</keyword>
<gene>
    <name evidence="4" type="ORF">AOB60_13285</name>
</gene>
<evidence type="ECO:0000256" key="2">
    <source>
        <dbReference type="ARBA" id="ARBA00023315"/>
    </source>
</evidence>
<feature type="domain" description="N-acetyltransferase" evidence="3">
    <location>
        <begin position="3"/>
        <end position="158"/>
    </location>
</feature>
<feature type="domain" description="N-acetyltransferase" evidence="3">
    <location>
        <begin position="169"/>
        <end position="309"/>
    </location>
</feature>
<proteinExistence type="predicted"/>
<sequence length="309" mass="32806">MTLTLRDFRPSDAKPVADLRRAALRFLLATPQGVAWQIAAAPPAKRLRSLVAVRDGRVIGQINASLLHDSSRPGQGMATPLVHPDHRGHGAGSALLAAGEEHLAAVGAVHAYAWTVDEPGSLAFAARRGYRPTRRADFLRLDLTHTALPPLPAALPPGVRLCTGADFGADPRPLYEADAEASADEPADVAADAVTYPDWLRTTWENPDLDLGLTTVVTVDGEVAAYTLAATDGLGRYLTTMTGCRRAFRGRGLAKLAKTDALHHARDAGCTEAFTGNDTTNAPMLAVNRGFGYRGCGGEVRHVRDLGPK</sequence>
<dbReference type="CDD" id="cd04301">
    <property type="entry name" value="NAT_SF"/>
    <property type="match status" value="1"/>
</dbReference>
<protein>
    <submittedName>
        <fullName evidence="4">Acetyltransferase</fullName>
    </submittedName>
</protein>